<evidence type="ECO:0000313" key="3">
    <source>
        <dbReference type="EMBL" id="SHL45942.1"/>
    </source>
</evidence>
<sequence length="156" mass="17312">MSKNTKTYMLLGLVLVIWGIIGYKLISAFSPDPEPVTFMETTNFKSKNRAQKDTFSLLANYRDPFLGTWNTSRPKKKQGAPVKKESIEFPNIIYTGLVSGAHTKDHIYFVTIGGSQYLMKRGTQQSGVTLVSGTSKNIRVAYKGVVKTVTLANETP</sequence>
<accession>A0A1M7AT71</accession>
<dbReference type="AlphaFoldDB" id="A0A1M7AT71"/>
<evidence type="ECO:0008006" key="6">
    <source>
        <dbReference type="Google" id="ProtNLM"/>
    </source>
</evidence>
<organism evidence="3 4">
    <name type="scientific">Flagellimonas taeanensis</name>
    <dbReference type="NCBI Taxonomy" id="1005926"/>
    <lineage>
        <taxon>Bacteria</taxon>
        <taxon>Pseudomonadati</taxon>
        <taxon>Bacteroidota</taxon>
        <taxon>Flavobacteriia</taxon>
        <taxon>Flavobacteriales</taxon>
        <taxon>Flavobacteriaceae</taxon>
        <taxon>Flagellimonas</taxon>
    </lineage>
</organism>
<comment type="caution">
    <text evidence="3">The sequence shown here is derived from an EMBL/GenBank/DDBJ whole genome shotgun (WGS) entry which is preliminary data.</text>
</comment>
<protein>
    <recommendedName>
        <fullName evidence="6">Type IV pilus biogenesis</fullName>
    </recommendedName>
</protein>
<evidence type="ECO:0000256" key="1">
    <source>
        <dbReference type="SAM" id="Phobius"/>
    </source>
</evidence>
<evidence type="ECO:0000313" key="2">
    <source>
        <dbReference type="EMBL" id="SFC35861.1"/>
    </source>
</evidence>
<dbReference type="EMBL" id="FOKU01000009">
    <property type="protein sequence ID" value="SFC35861.1"/>
    <property type="molecule type" value="Genomic_DNA"/>
</dbReference>
<evidence type="ECO:0000313" key="5">
    <source>
        <dbReference type="Proteomes" id="UP000198940"/>
    </source>
</evidence>
<keyword evidence="1" id="KW-1133">Transmembrane helix</keyword>
<gene>
    <name evidence="2" type="ORF">SAMN04487891_109160</name>
    <name evidence="3" type="ORF">SAMN05216293_3533</name>
</gene>
<dbReference type="STRING" id="1055723.SAMN05216293_3533"/>
<keyword evidence="1" id="KW-0472">Membrane</keyword>
<dbReference type="Proteomes" id="UP000184031">
    <property type="component" value="Unassembled WGS sequence"/>
</dbReference>
<evidence type="ECO:0000313" key="4">
    <source>
        <dbReference type="Proteomes" id="UP000184031"/>
    </source>
</evidence>
<keyword evidence="1" id="KW-0812">Transmembrane</keyword>
<dbReference type="EMBL" id="FRAT01000010">
    <property type="protein sequence ID" value="SHL45942.1"/>
    <property type="molecule type" value="Genomic_DNA"/>
</dbReference>
<reference evidence="3 4" key="1">
    <citation type="submission" date="2016-11" db="EMBL/GenBank/DDBJ databases">
        <authorList>
            <person name="Varghese N."/>
            <person name="Submissions S."/>
        </authorList>
    </citation>
    <scope>NUCLEOTIDE SEQUENCE [LARGE SCALE GENOMIC DNA]</scope>
    <source>
        <strain evidence="3 4">CGMCC 1.12174</strain>
        <strain evidence="2 5">DSM 26351</strain>
    </source>
</reference>
<keyword evidence="5" id="KW-1185">Reference proteome</keyword>
<dbReference type="RefSeq" id="WP_072882212.1">
    <property type="nucleotide sequence ID" value="NZ_FOKU01000009.1"/>
</dbReference>
<name>A0A1M7AT71_9FLAO</name>
<dbReference type="Proteomes" id="UP000198940">
    <property type="component" value="Unassembled WGS sequence"/>
</dbReference>
<feature type="transmembrane region" description="Helical" evidence="1">
    <location>
        <begin position="7"/>
        <end position="26"/>
    </location>
</feature>
<proteinExistence type="predicted"/>